<dbReference type="RefSeq" id="WP_385858553.1">
    <property type="nucleotide sequence ID" value="NZ_JBHMAR010000007.1"/>
</dbReference>
<dbReference type="PANTHER" id="PTHR33744:SF1">
    <property type="entry name" value="DNA-BINDING TRANSCRIPTIONAL ACTIVATOR ADER"/>
    <property type="match status" value="1"/>
</dbReference>
<evidence type="ECO:0000259" key="2">
    <source>
        <dbReference type="Pfam" id="PF13556"/>
    </source>
</evidence>
<dbReference type="InterPro" id="IPR025736">
    <property type="entry name" value="PucR_C-HTH_dom"/>
</dbReference>
<feature type="domain" description="CdaR GGDEF-like" evidence="4">
    <location>
        <begin position="190"/>
        <end position="301"/>
    </location>
</feature>
<dbReference type="Pfam" id="PF13556">
    <property type="entry name" value="HTH_30"/>
    <property type="match status" value="1"/>
</dbReference>
<reference evidence="5 6" key="1">
    <citation type="submission" date="2024-09" db="EMBL/GenBank/DDBJ databases">
        <authorList>
            <person name="Sun Q."/>
            <person name="Mori K."/>
        </authorList>
    </citation>
    <scope>NUCLEOTIDE SEQUENCE [LARGE SCALE GENOMIC DNA]</scope>
    <source>
        <strain evidence="5 6">JCM 10918</strain>
    </source>
</reference>
<comment type="caution">
    <text evidence="5">The sequence shown here is derived from an EMBL/GenBank/DDBJ whole genome shotgun (WGS) entry which is preliminary data.</text>
</comment>
<feature type="domain" description="RsbT co-antagonist protein RsbRD N-terminal" evidence="3">
    <location>
        <begin position="25"/>
        <end position="166"/>
    </location>
</feature>
<keyword evidence="6" id="KW-1185">Reference proteome</keyword>
<sequence length="429" mass="47871">MTTGTDEEILRLVAQTARRLNDRQPDITLAMSRRLAREISHLDEDQRLVELLQDSVDANVKTIIHMLANDIPIQHLQPTTAATEYALRLAQRDIPAHSLVRAYHMGQNSFIEASFVAVQQLDCHPDLKLEVLRHISGVVYQYIDWISLYVFDTYEKEKRRWISARGNLHSSLIHKLIAGQPVSTSLFEHETGYRLDQFHVGAVVWNTNANAVPDQDDPRNLERFVLRLAAKCSCIGPPIITAVDPSMAWAWLPFGPKPPSLDMDVIRDATTHLIKECRFALGLPARGLSGFKRTHEQAQSAKAVALASYGRTPAAVSFGDPGVAMVSLLAKDMDSTGQWVREVLGPLARDDDNAAELRRTLHVFFTTGENYGKTAELLNVHRNTVKYRVSKVFDPPGIIPAHNRMDIALALQICHFLGPTVLSGGRLSN</sequence>
<dbReference type="Gene3D" id="1.10.10.2840">
    <property type="entry name" value="PucR C-terminal helix-turn-helix domain"/>
    <property type="match status" value="1"/>
</dbReference>
<dbReference type="InterPro" id="IPR051448">
    <property type="entry name" value="CdaR-like_regulators"/>
</dbReference>
<proteinExistence type="inferred from homology"/>
<gene>
    <name evidence="5" type="ORF">ACFFRO_08810</name>
</gene>
<name>A0ABV5VBP0_9ACTN</name>
<dbReference type="InterPro" id="IPR042070">
    <property type="entry name" value="PucR_C-HTH_sf"/>
</dbReference>
<dbReference type="Pfam" id="PF14361">
    <property type="entry name" value="RsbRD_N"/>
    <property type="match status" value="1"/>
</dbReference>
<dbReference type="EMBL" id="JBHMAR010000007">
    <property type="protein sequence ID" value="MFB9735232.1"/>
    <property type="molecule type" value="Genomic_DNA"/>
</dbReference>
<evidence type="ECO:0000313" key="5">
    <source>
        <dbReference type="EMBL" id="MFB9735232.1"/>
    </source>
</evidence>
<evidence type="ECO:0000259" key="3">
    <source>
        <dbReference type="Pfam" id="PF14361"/>
    </source>
</evidence>
<dbReference type="Proteomes" id="UP001589703">
    <property type="component" value="Unassembled WGS sequence"/>
</dbReference>
<dbReference type="InterPro" id="IPR041522">
    <property type="entry name" value="CdaR_GGDEF"/>
</dbReference>
<accession>A0ABV5VBP0</accession>
<comment type="similarity">
    <text evidence="1">Belongs to the CdaR family.</text>
</comment>
<dbReference type="Pfam" id="PF17853">
    <property type="entry name" value="GGDEF_2"/>
    <property type="match status" value="1"/>
</dbReference>
<evidence type="ECO:0000256" key="1">
    <source>
        <dbReference type="ARBA" id="ARBA00006754"/>
    </source>
</evidence>
<organism evidence="5 6">
    <name type="scientific">Streptomyces thermocoprophilus</name>
    <dbReference type="NCBI Taxonomy" id="78356"/>
    <lineage>
        <taxon>Bacteria</taxon>
        <taxon>Bacillati</taxon>
        <taxon>Actinomycetota</taxon>
        <taxon>Actinomycetes</taxon>
        <taxon>Kitasatosporales</taxon>
        <taxon>Streptomycetaceae</taxon>
        <taxon>Streptomyces</taxon>
    </lineage>
</organism>
<evidence type="ECO:0000313" key="6">
    <source>
        <dbReference type="Proteomes" id="UP001589703"/>
    </source>
</evidence>
<dbReference type="PANTHER" id="PTHR33744">
    <property type="entry name" value="CARBOHYDRATE DIACID REGULATOR"/>
    <property type="match status" value="1"/>
</dbReference>
<feature type="domain" description="PucR C-terminal helix-turn-helix" evidence="2">
    <location>
        <begin position="357"/>
        <end position="412"/>
    </location>
</feature>
<evidence type="ECO:0000259" key="4">
    <source>
        <dbReference type="Pfam" id="PF17853"/>
    </source>
</evidence>
<protein>
    <submittedName>
        <fullName evidence="5">PucR family transcriptional regulator</fullName>
    </submittedName>
</protein>
<dbReference type="InterPro" id="IPR025751">
    <property type="entry name" value="RsbRD_N_dom"/>
</dbReference>